<reference evidence="2 3" key="1">
    <citation type="submission" date="2018-08" db="EMBL/GenBank/DDBJ databases">
        <title>Aphanomyces genome sequencing and annotation.</title>
        <authorList>
            <person name="Minardi D."/>
            <person name="Oidtmann B."/>
            <person name="Van Der Giezen M."/>
            <person name="Studholme D.J."/>
        </authorList>
    </citation>
    <scope>NUCLEOTIDE SEQUENCE [LARGE SCALE GENOMIC DNA]</scope>
    <source>
        <strain evidence="2 3">Kv</strain>
    </source>
</reference>
<organism evidence="2 3">
    <name type="scientific">Aphanomyces astaci</name>
    <name type="common">Crayfish plague agent</name>
    <dbReference type="NCBI Taxonomy" id="112090"/>
    <lineage>
        <taxon>Eukaryota</taxon>
        <taxon>Sar</taxon>
        <taxon>Stramenopiles</taxon>
        <taxon>Oomycota</taxon>
        <taxon>Saprolegniomycetes</taxon>
        <taxon>Saprolegniales</taxon>
        <taxon>Verrucalvaceae</taxon>
        <taxon>Aphanomyces</taxon>
    </lineage>
</organism>
<keyword evidence="1" id="KW-0812">Transmembrane</keyword>
<name>A0A397AN86_APHAT</name>
<dbReference type="EMBL" id="QUSZ01005510">
    <property type="protein sequence ID" value="RHY09353.1"/>
    <property type="molecule type" value="Genomic_DNA"/>
</dbReference>
<accession>A0A397AN86</accession>
<comment type="caution">
    <text evidence="2">The sequence shown here is derived from an EMBL/GenBank/DDBJ whole genome shotgun (WGS) entry which is preliminary data.</text>
</comment>
<dbReference type="AlphaFoldDB" id="A0A397AN86"/>
<dbReference type="Proteomes" id="UP000265427">
    <property type="component" value="Unassembled WGS sequence"/>
</dbReference>
<evidence type="ECO:0000313" key="3">
    <source>
        <dbReference type="Proteomes" id="UP000265427"/>
    </source>
</evidence>
<protein>
    <submittedName>
        <fullName evidence="2">Uncharacterized protein</fullName>
    </submittedName>
</protein>
<feature type="transmembrane region" description="Helical" evidence="1">
    <location>
        <begin position="176"/>
        <end position="194"/>
    </location>
</feature>
<proteinExistence type="predicted"/>
<gene>
    <name evidence="2" type="ORF">DYB36_003536</name>
</gene>
<dbReference type="VEuPathDB" id="FungiDB:H257_08516"/>
<keyword evidence="1" id="KW-0472">Membrane</keyword>
<sequence length="207" mass="24460">GGKVRSIEQFLRFSGISNVDSKLDEFRCEQLHWVPYAVPEIIEEFLPGWVMRDGRLSENNARADDRAVVNETWRRMEKELLLRVQQKLDTKTKPRAVVNETWRRMEKELLLRVQQKLDTMTKPRAVVNETWRRMEKELLLRVQQKLDTMTKPIAETSLLVRTMQHRLSVWSRPHEVLWPLALVWLGLISVWLVYKGTSAVVHRGAHK</sequence>
<feature type="non-terminal residue" evidence="2">
    <location>
        <position position="1"/>
    </location>
</feature>
<evidence type="ECO:0000256" key="1">
    <source>
        <dbReference type="SAM" id="Phobius"/>
    </source>
</evidence>
<evidence type="ECO:0000313" key="2">
    <source>
        <dbReference type="EMBL" id="RHY09353.1"/>
    </source>
</evidence>
<keyword evidence="1" id="KW-1133">Transmembrane helix</keyword>